<accession>A0ABY6IYT0</accession>
<dbReference type="InterPro" id="IPR006694">
    <property type="entry name" value="Fatty_acid_hydroxylase"/>
</dbReference>
<keyword evidence="9 14" id="KW-1133">Transmembrane helix</keyword>
<keyword evidence="13" id="KW-0275">Fatty acid biosynthesis</keyword>
<evidence type="ECO:0000256" key="4">
    <source>
        <dbReference type="ARBA" id="ARBA00022692"/>
    </source>
</evidence>
<evidence type="ECO:0000256" key="6">
    <source>
        <dbReference type="ARBA" id="ARBA00022824"/>
    </source>
</evidence>
<organism evidence="16 17">
    <name type="scientific">Chitinophaga horti</name>
    <dbReference type="NCBI Taxonomy" id="2920382"/>
    <lineage>
        <taxon>Bacteria</taxon>
        <taxon>Pseudomonadati</taxon>
        <taxon>Bacteroidota</taxon>
        <taxon>Chitinophagia</taxon>
        <taxon>Chitinophagales</taxon>
        <taxon>Chitinophagaceae</taxon>
        <taxon>Chitinophaga</taxon>
    </lineage>
</organism>
<feature type="transmembrane region" description="Helical" evidence="14">
    <location>
        <begin position="53"/>
        <end position="76"/>
    </location>
</feature>
<evidence type="ECO:0000256" key="5">
    <source>
        <dbReference type="ARBA" id="ARBA00022723"/>
    </source>
</evidence>
<dbReference type="InterPro" id="IPR014430">
    <property type="entry name" value="Scs7"/>
</dbReference>
<evidence type="ECO:0000256" key="7">
    <source>
        <dbReference type="ARBA" id="ARBA00022832"/>
    </source>
</evidence>
<evidence type="ECO:0000256" key="11">
    <source>
        <dbReference type="ARBA" id="ARBA00023098"/>
    </source>
</evidence>
<feature type="transmembrane region" description="Helical" evidence="14">
    <location>
        <begin position="30"/>
        <end position="47"/>
    </location>
</feature>
<keyword evidence="17" id="KW-1185">Reference proteome</keyword>
<evidence type="ECO:0000259" key="15">
    <source>
        <dbReference type="Pfam" id="PF04116"/>
    </source>
</evidence>
<keyword evidence="5" id="KW-0479">Metal-binding</keyword>
<feature type="transmembrane region" description="Helical" evidence="14">
    <location>
        <begin position="111"/>
        <end position="132"/>
    </location>
</feature>
<evidence type="ECO:0000256" key="10">
    <source>
        <dbReference type="ARBA" id="ARBA00023002"/>
    </source>
</evidence>
<evidence type="ECO:0000256" key="14">
    <source>
        <dbReference type="SAM" id="Phobius"/>
    </source>
</evidence>
<evidence type="ECO:0000256" key="1">
    <source>
        <dbReference type="ARBA" id="ARBA00001947"/>
    </source>
</evidence>
<keyword evidence="3" id="KW-0444">Lipid biosynthesis</keyword>
<keyword evidence="7" id="KW-0276">Fatty acid metabolism</keyword>
<keyword evidence="10" id="KW-0560">Oxidoreductase</keyword>
<feature type="transmembrane region" description="Helical" evidence="14">
    <location>
        <begin position="138"/>
        <end position="158"/>
    </location>
</feature>
<evidence type="ECO:0000256" key="8">
    <source>
        <dbReference type="ARBA" id="ARBA00022833"/>
    </source>
</evidence>
<keyword evidence="11" id="KW-0443">Lipid metabolism</keyword>
<reference evidence="16" key="1">
    <citation type="submission" date="2022-10" db="EMBL/GenBank/DDBJ databases">
        <title>Chitinophaga sp. nov., isolated from soil.</title>
        <authorList>
            <person name="Jeon C.O."/>
        </authorList>
    </citation>
    <scope>NUCLEOTIDE SEQUENCE</scope>
    <source>
        <strain evidence="16">R8</strain>
    </source>
</reference>
<comment type="subcellular location">
    <subcellularLocation>
        <location evidence="2">Endoplasmic reticulum membrane</location>
        <topology evidence="2">Multi-pass membrane protein</topology>
    </subcellularLocation>
</comment>
<keyword evidence="8" id="KW-0862">Zinc</keyword>
<dbReference type="EMBL" id="CP107006">
    <property type="protein sequence ID" value="UYQ92547.1"/>
    <property type="molecule type" value="Genomic_DNA"/>
</dbReference>
<keyword evidence="4 14" id="KW-0812">Transmembrane</keyword>
<evidence type="ECO:0000256" key="12">
    <source>
        <dbReference type="ARBA" id="ARBA00023136"/>
    </source>
</evidence>
<gene>
    <name evidence="16" type="ORF">MKQ68_20905</name>
</gene>
<proteinExistence type="predicted"/>
<keyword evidence="6" id="KW-0256">Endoplasmic reticulum</keyword>
<sequence>MQVETKVKNKGQARLFESEYLEILTKTHPLIIWGMYLPLIVWSLFYANSHYGYAWSTVLLTFVGAIFFWSFAEYVLHRFVFHMVSESKAIQRLTYLLHGNHHEYPRDRQRLFMPPVPSLILAAVLFALHYIFLRNATFMFFPGFILGYLIYGTMHYAIHAFNPPFKWMKPLWRNHHLHHYKDHDRGFGVSSSIWDHIFGTFFVGVEEDKEKAQELMFEKKAK</sequence>
<evidence type="ECO:0000256" key="9">
    <source>
        <dbReference type="ARBA" id="ARBA00022989"/>
    </source>
</evidence>
<evidence type="ECO:0000256" key="2">
    <source>
        <dbReference type="ARBA" id="ARBA00004477"/>
    </source>
</evidence>
<name>A0ABY6IYT0_9BACT</name>
<protein>
    <submittedName>
        <fullName evidence="16">Sterol desaturase family protein</fullName>
    </submittedName>
</protein>
<evidence type="ECO:0000256" key="3">
    <source>
        <dbReference type="ARBA" id="ARBA00022516"/>
    </source>
</evidence>
<evidence type="ECO:0000313" key="17">
    <source>
        <dbReference type="Proteomes" id="UP001162741"/>
    </source>
</evidence>
<dbReference type="PANTHER" id="PTHR12863:SF1">
    <property type="entry name" value="FATTY ACID 2-HYDROXYLASE"/>
    <property type="match status" value="1"/>
</dbReference>
<dbReference type="PANTHER" id="PTHR12863">
    <property type="entry name" value="FATTY ACID HYDROXYLASE"/>
    <property type="match status" value="1"/>
</dbReference>
<comment type="cofactor">
    <cofactor evidence="1">
        <name>Zn(2+)</name>
        <dbReference type="ChEBI" id="CHEBI:29105"/>
    </cofactor>
</comment>
<dbReference type="RefSeq" id="WP_264280797.1">
    <property type="nucleotide sequence ID" value="NZ_CP107006.1"/>
</dbReference>
<dbReference type="Proteomes" id="UP001162741">
    <property type="component" value="Chromosome"/>
</dbReference>
<evidence type="ECO:0000256" key="13">
    <source>
        <dbReference type="ARBA" id="ARBA00023160"/>
    </source>
</evidence>
<evidence type="ECO:0000313" key="16">
    <source>
        <dbReference type="EMBL" id="UYQ92547.1"/>
    </source>
</evidence>
<feature type="domain" description="Fatty acid hydroxylase" evidence="15">
    <location>
        <begin position="63"/>
        <end position="200"/>
    </location>
</feature>
<dbReference type="Pfam" id="PF04116">
    <property type="entry name" value="FA_hydroxylase"/>
    <property type="match status" value="1"/>
</dbReference>
<keyword evidence="12 14" id="KW-0472">Membrane</keyword>